<dbReference type="InterPro" id="IPR004408">
    <property type="entry name" value="Biotin_CoA_COase_ligase"/>
</dbReference>
<dbReference type="Pfam" id="PF02237">
    <property type="entry name" value="BPL_C"/>
    <property type="match status" value="1"/>
</dbReference>
<gene>
    <name evidence="5" type="ORF">IM660_14280</name>
</gene>
<evidence type="ECO:0000259" key="4">
    <source>
        <dbReference type="PROSITE" id="PS51733"/>
    </source>
</evidence>
<evidence type="ECO:0000313" key="6">
    <source>
        <dbReference type="Proteomes" id="UP000593758"/>
    </source>
</evidence>
<dbReference type="RefSeq" id="WP_193496473.1">
    <property type="nucleotide sequence ID" value="NZ_CP063169.1"/>
</dbReference>
<dbReference type="Pfam" id="PF03099">
    <property type="entry name" value="BPL_LplA_LipB"/>
    <property type="match status" value="1"/>
</dbReference>
<dbReference type="InterPro" id="IPR004143">
    <property type="entry name" value="BPL_LPL_catalytic"/>
</dbReference>
<keyword evidence="6" id="KW-1185">Reference proteome</keyword>
<protein>
    <recommendedName>
        <fullName evidence="3">biotin--[biotin carboxyl-carrier protein] ligase</fullName>
        <ecNumber evidence="3">6.3.4.15</ecNumber>
    </recommendedName>
</protein>
<dbReference type="EMBL" id="CP063169">
    <property type="protein sequence ID" value="QOR69815.1"/>
    <property type="molecule type" value="Genomic_DNA"/>
</dbReference>
<keyword evidence="2" id="KW-0092">Biotin</keyword>
<dbReference type="GO" id="GO:0005737">
    <property type="term" value="C:cytoplasm"/>
    <property type="evidence" value="ECO:0007669"/>
    <property type="project" value="TreeGrafter"/>
</dbReference>
<dbReference type="InterPro" id="IPR003142">
    <property type="entry name" value="BPL_C"/>
</dbReference>
<dbReference type="NCBIfam" id="TIGR00121">
    <property type="entry name" value="birA_ligase"/>
    <property type="match status" value="1"/>
</dbReference>
<evidence type="ECO:0000256" key="3">
    <source>
        <dbReference type="ARBA" id="ARBA00024227"/>
    </source>
</evidence>
<dbReference type="EC" id="6.3.4.15" evidence="3"/>
<name>A0A7M1SQT1_9MICO</name>
<dbReference type="InterPro" id="IPR045864">
    <property type="entry name" value="aa-tRNA-synth_II/BPL/LPL"/>
</dbReference>
<dbReference type="AlphaFoldDB" id="A0A7M1SQT1"/>
<evidence type="ECO:0000256" key="1">
    <source>
        <dbReference type="ARBA" id="ARBA00022598"/>
    </source>
</evidence>
<dbReference type="PANTHER" id="PTHR12835:SF5">
    <property type="entry name" value="BIOTIN--PROTEIN LIGASE"/>
    <property type="match status" value="1"/>
</dbReference>
<dbReference type="GO" id="GO:0004077">
    <property type="term" value="F:biotin--[biotin carboxyl-carrier protein] ligase activity"/>
    <property type="evidence" value="ECO:0007669"/>
    <property type="project" value="UniProtKB-EC"/>
</dbReference>
<reference evidence="5 6" key="1">
    <citation type="submission" date="2020-10" db="EMBL/GenBank/DDBJ databases">
        <title>Haloactinobacterium sp. RN3S43, a bacterium isolated from saline soil.</title>
        <authorList>
            <person name="Sun J.-Q."/>
        </authorList>
    </citation>
    <scope>NUCLEOTIDE SEQUENCE [LARGE SCALE GENOMIC DNA]</scope>
    <source>
        <strain evidence="5 6">RN3S43</strain>
    </source>
</reference>
<organism evidence="5 6">
    <name type="scientific">Ruania alkalisoli</name>
    <dbReference type="NCBI Taxonomy" id="2779775"/>
    <lineage>
        <taxon>Bacteria</taxon>
        <taxon>Bacillati</taxon>
        <taxon>Actinomycetota</taxon>
        <taxon>Actinomycetes</taxon>
        <taxon>Micrococcales</taxon>
        <taxon>Ruaniaceae</taxon>
        <taxon>Ruania</taxon>
    </lineage>
</organism>
<dbReference type="Gene3D" id="3.30.930.10">
    <property type="entry name" value="Bira Bifunctional Protein, Domain 2"/>
    <property type="match status" value="1"/>
</dbReference>
<keyword evidence="1 5" id="KW-0436">Ligase</keyword>
<dbReference type="KEGG" id="halt:IM660_14280"/>
<evidence type="ECO:0000313" key="5">
    <source>
        <dbReference type="EMBL" id="QOR69815.1"/>
    </source>
</evidence>
<dbReference type="Gene3D" id="2.30.30.100">
    <property type="match status" value="1"/>
</dbReference>
<dbReference type="PROSITE" id="PS51733">
    <property type="entry name" value="BPL_LPL_CATALYTIC"/>
    <property type="match status" value="1"/>
</dbReference>
<proteinExistence type="predicted"/>
<dbReference type="Proteomes" id="UP000593758">
    <property type="component" value="Chromosome"/>
</dbReference>
<dbReference type="SUPFAM" id="SSF55681">
    <property type="entry name" value="Class II aaRS and biotin synthetases"/>
    <property type="match status" value="1"/>
</dbReference>
<feature type="domain" description="BPL/LPL catalytic" evidence="4">
    <location>
        <begin position="1"/>
        <end position="200"/>
    </location>
</feature>
<dbReference type="PANTHER" id="PTHR12835">
    <property type="entry name" value="BIOTIN PROTEIN LIGASE"/>
    <property type="match status" value="1"/>
</dbReference>
<evidence type="ECO:0000256" key="2">
    <source>
        <dbReference type="ARBA" id="ARBA00023267"/>
    </source>
</evidence>
<accession>A0A7M1SQT1</accession>
<dbReference type="CDD" id="cd16442">
    <property type="entry name" value="BPL"/>
    <property type="match status" value="1"/>
</dbReference>
<sequence>MHVQPRWEILDEVGSTSTELLVRAAADPDAWPDRSVLLARRQVSGRGRAGRAWTTDAHHALTFSILLRPAVPTDRWSWLPLLAGVAVVQALHEFQPDGAAPPHEVACGLKWPNDVVHLGGTEVLPEWGCLRKVGGLLAEILPDRSGVVVGIGINLDGDELPVPWAGSVAELGVRTTPEGLARAIHSRLSDPIAAWEAGEDPTSIVAPACLTLGTHVRVTLPGDEVIEGEAVDLATDGALRVRAGSEERVVHAGDVAHVRPA</sequence>